<reference evidence="2" key="2">
    <citation type="journal article" date="2017" name="Nat. Plants">
        <title>The Aegilops tauschii genome reveals multiple impacts of transposons.</title>
        <authorList>
            <person name="Zhao G."/>
            <person name="Zou C."/>
            <person name="Li K."/>
            <person name="Wang K."/>
            <person name="Li T."/>
            <person name="Gao L."/>
            <person name="Zhang X."/>
            <person name="Wang H."/>
            <person name="Yang Z."/>
            <person name="Liu X."/>
            <person name="Jiang W."/>
            <person name="Mao L."/>
            <person name="Kong X."/>
            <person name="Jiao Y."/>
            <person name="Jia J."/>
        </authorList>
    </citation>
    <scope>NUCLEOTIDE SEQUENCE [LARGE SCALE GENOMIC DNA]</scope>
    <source>
        <strain evidence="2">cv. AL8/78</strain>
    </source>
</reference>
<protein>
    <submittedName>
        <fullName evidence="1">Uncharacterized protein</fullName>
    </submittedName>
</protein>
<reference evidence="1" key="3">
    <citation type="journal article" date="2017" name="Nature">
        <title>Genome sequence of the progenitor of the wheat D genome Aegilops tauschii.</title>
        <authorList>
            <person name="Luo M.C."/>
            <person name="Gu Y.Q."/>
            <person name="Puiu D."/>
            <person name="Wang H."/>
            <person name="Twardziok S.O."/>
            <person name="Deal K.R."/>
            <person name="Huo N."/>
            <person name="Zhu T."/>
            <person name="Wang L."/>
            <person name="Wang Y."/>
            <person name="McGuire P.E."/>
            <person name="Liu S."/>
            <person name="Long H."/>
            <person name="Ramasamy R.K."/>
            <person name="Rodriguez J.C."/>
            <person name="Van S.L."/>
            <person name="Yuan L."/>
            <person name="Wang Z."/>
            <person name="Xia Z."/>
            <person name="Xiao L."/>
            <person name="Anderson O.D."/>
            <person name="Ouyang S."/>
            <person name="Liang Y."/>
            <person name="Zimin A.V."/>
            <person name="Pertea G."/>
            <person name="Qi P."/>
            <person name="Bennetzen J.L."/>
            <person name="Dai X."/>
            <person name="Dawson M.W."/>
            <person name="Muller H.G."/>
            <person name="Kugler K."/>
            <person name="Rivarola-Duarte L."/>
            <person name="Spannagl M."/>
            <person name="Mayer K.F.X."/>
            <person name="Lu F.H."/>
            <person name="Bevan M.W."/>
            <person name="Leroy P."/>
            <person name="Li P."/>
            <person name="You F.M."/>
            <person name="Sun Q."/>
            <person name="Liu Z."/>
            <person name="Lyons E."/>
            <person name="Wicker T."/>
            <person name="Salzberg S.L."/>
            <person name="Devos K.M."/>
            <person name="Dvorak J."/>
        </authorList>
    </citation>
    <scope>NUCLEOTIDE SEQUENCE [LARGE SCALE GENOMIC DNA]</scope>
    <source>
        <strain evidence="1">cv. AL8/78</strain>
    </source>
</reference>
<keyword evidence="2" id="KW-1185">Reference proteome</keyword>
<organism evidence="1 2">
    <name type="scientific">Aegilops tauschii subsp. strangulata</name>
    <name type="common">Goatgrass</name>
    <dbReference type="NCBI Taxonomy" id="200361"/>
    <lineage>
        <taxon>Eukaryota</taxon>
        <taxon>Viridiplantae</taxon>
        <taxon>Streptophyta</taxon>
        <taxon>Embryophyta</taxon>
        <taxon>Tracheophyta</taxon>
        <taxon>Spermatophyta</taxon>
        <taxon>Magnoliopsida</taxon>
        <taxon>Liliopsida</taxon>
        <taxon>Poales</taxon>
        <taxon>Poaceae</taxon>
        <taxon>BOP clade</taxon>
        <taxon>Pooideae</taxon>
        <taxon>Triticodae</taxon>
        <taxon>Triticeae</taxon>
        <taxon>Triticinae</taxon>
        <taxon>Aegilops</taxon>
    </lineage>
</organism>
<sequence>MQSRITFLNFWFQALSERSAEKKIKRMLFPRYRKTVKASTEDEC</sequence>
<name>A0A453G4L8_AEGTS</name>
<reference evidence="1" key="5">
    <citation type="journal article" date="2021" name="G3 (Bethesda)">
        <title>Aegilops tauschii genome assembly Aet v5.0 features greater sequence contiguity and improved annotation.</title>
        <authorList>
            <person name="Wang L."/>
            <person name="Zhu T."/>
            <person name="Rodriguez J.C."/>
            <person name="Deal K.R."/>
            <person name="Dubcovsky J."/>
            <person name="McGuire P.E."/>
            <person name="Lux T."/>
            <person name="Spannagl M."/>
            <person name="Mayer K.F.X."/>
            <person name="Baldrich P."/>
            <person name="Meyers B.C."/>
            <person name="Huo N."/>
            <person name="Gu Y.Q."/>
            <person name="Zhou H."/>
            <person name="Devos K.M."/>
            <person name="Bennetzen J.L."/>
            <person name="Unver T."/>
            <person name="Budak H."/>
            <person name="Gulick P.J."/>
            <person name="Galiba G."/>
            <person name="Kalapos B."/>
            <person name="Nelson D.R."/>
            <person name="Li P."/>
            <person name="You F.M."/>
            <person name="Luo M.C."/>
            <person name="Dvorak J."/>
        </authorList>
    </citation>
    <scope>NUCLEOTIDE SEQUENCE [LARGE SCALE GENOMIC DNA]</scope>
    <source>
        <strain evidence="1">cv. AL8/78</strain>
    </source>
</reference>
<dbReference type="Proteomes" id="UP000015105">
    <property type="component" value="Chromosome 3D"/>
</dbReference>
<proteinExistence type="predicted"/>
<dbReference type="AlphaFoldDB" id="A0A453G4L8"/>
<evidence type="ECO:0000313" key="1">
    <source>
        <dbReference type="EnsemblPlants" id="AET3Gv20880200.16"/>
    </source>
</evidence>
<dbReference type="EnsemblPlants" id="AET3Gv20880200.16">
    <property type="protein sequence ID" value="AET3Gv20880200.16"/>
    <property type="gene ID" value="AET3Gv20880200"/>
</dbReference>
<reference evidence="1" key="4">
    <citation type="submission" date="2019-03" db="UniProtKB">
        <authorList>
            <consortium name="EnsemblPlants"/>
        </authorList>
    </citation>
    <scope>IDENTIFICATION</scope>
</reference>
<evidence type="ECO:0000313" key="2">
    <source>
        <dbReference type="Proteomes" id="UP000015105"/>
    </source>
</evidence>
<reference evidence="2" key="1">
    <citation type="journal article" date="2014" name="Science">
        <title>Ancient hybridizations among the ancestral genomes of bread wheat.</title>
        <authorList>
            <consortium name="International Wheat Genome Sequencing Consortium,"/>
            <person name="Marcussen T."/>
            <person name="Sandve S.R."/>
            <person name="Heier L."/>
            <person name="Spannagl M."/>
            <person name="Pfeifer M."/>
            <person name="Jakobsen K.S."/>
            <person name="Wulff B.B."/>
            <person name="Steuernagel B."/>
            <person name="Mayer K.F."/>
            <person name="Olsen O.A."/>
        </authorList>
    </citation>
    <scope>NUCLEOTIDE SEQUENCE [LARGE SCALE GENOMIC DNA]</scope>
    <source>
        <strain evidence="2">cv. AL8/78</strain>
    </source>
</reference>
<dbReference type="Gramene" id="AET3Gv20880200.16">
    <property type="protein sequence ID" value="AET3Gv20880200.16"/>
    <property type="gene ID" value="AET3Gv20880200"/>
</dbReference>
<accession>A0A453G4L8</accession>